<dbReference type="CDD" id="cd07033">
    <property type="entry name" value="TPP_PYR_DXS_TK_like"/>
    <property type="match status" value="1"/>
</dbReference>
<evidence type="ECO:0000256" key="9">
    <source>
        <dbReference type="ARBA" id="ARBA00023229"/>
    </source>
</evidence>
<keyword evidence="5 11" id="KW-0479">Metal-binding</keyword>
<reference evidence="13" key="1">
    <citation type="journal article" date="2014" name="Int. J. Syst. Evol. Microbiol.">
        <title>Complete genome sequence of Corynebacterium casei LMG S-19264T (=DSM 44701T), isolated from a smear-ripened cheese.</title>
        <authorList>
            <consortium name="US DOE Joint Genome Institute (JGI-PGF)"/>
            <person name="Walter F."/>
            <person name="Albersmeier A."/>
            <person name="Kalinowski J."/>
            <person name="Ruckert C."/>
        </authorList>
    </citation>
    <scope>NUCLEOTIDE SEQUENCE</scope>
    <source>
        <strain evidence="13">CGMCC 1.15425</strain>
    </source>
</reference>
<dbReference type="Pfam" id="PF02780">
    <property type="entry name" value="Transketolase_C"/>
    <property type="match status" value="1"/>
</dbReference>
<evidence type="ECO:0000256" key="5">
    <source>
        <dbReference type="ARBA" id="ARBA00022723"/>
    </source>
</evidence>
<dbReference type="HAMAP" id="MF_00315">
    <property type="entry name" value="DXP_synth"/>
    <property type="match status" value="1"/>
</dbReference>
<comment type="cofactor">
    <cofactor evidence="11">
        <name>Mg(2+)</name>
        <dbReference type="ChEBI" id="CHEBI:18420"/>
    </cofactor>
    <text evidence="11">Binds 1 Mg(2+) ion per subunit.</text>
</comment>
<name>A0A917LRJ1_9GAMM</name>
<dbReference type="GO" id="GO:0009228">
    <property type="term" value="P:thiamine biosynthetic process"/>
    <property type="evidence" value="ECO:0007669"/>
    <property type="project" value="UniProtKB-UniRule"/>
</dbReference>
<gene>
    <name evidence="11 13" type="primary">dxs</name>
    <name evidence="13" type="ORF">GCM10011403_07010</name>
</gene>
<dbReference type="FunFam" id="3.40.50.920:FF:000002">
    <property type="entry name" value="1-deoxy-D-xylulose-5-phosphate synthase"/>
    <property type="match status" value="1"/>
</dbReference>
<dbReference type="Gene3D" id="3.40.50.970">
    <property type="match status" value="2"/>
</dbReference>
<organism evidence="13 14">
    <name type="scientific">Pseudohongiella nitratireducens</name>
    <dbReference type="NCBI Taxonomy" id="1768907"/>
    <lineage>
        <taxon>Bacteria</taxon>
        <taxon>Pseudomonadati</taxon>
        <taxon>Pseudomonadota</taxon>
        <taxon>Gammaproteobacteria</taxon>
        <taxon>Pseudomonadales</taxon>
        <taxon>Pseudohongiellaceae</taxon>
        <taxon>Pseudohongiella</taxon>
    </lineage>
</organism>
<accession>A0A917LRJ1</accession>
<comment type="similarity">
    <text evidence="2 11">Belongs to the transketolase family. DXPS subfamily.</text>
</comment>
<dbReference type="Pfam" id="PF02779">
    <property type="entry name" value="Transket_pyr"/>
    <property type="match status" value="1"/>
</dbReference>
<dbReference type="SUPFAM" id="SSF52922">
    <property type="entry name" value="TK C-terminal domain-like"/>
    <property type="match status" value="1"/>
</dbReference>
<evidence type="ECO:0000313" key="13">
    <source>
        <dbReference type="EMBL" id="GGG52461.1"/>
    </source>
</evidence>
<dbReference type="PROSITE" id="PS00802">
    <property type="entry name" value="TRANSKETOLASE_2"/>
    <property type="match status" value="1"/>
</dbReference>
<dbReference type="PANTHER" id="PTHR43322:SF5">
    <property type="entry name" value="1-DEOXY-D-XYLULOSE-5-PHOSPHATE SYNTHASE, CHLOROPLASTIC"/>
    <property type="match status" value="1"/>
</dbReference>
<keyword evidence="4 11" id="KW-0808">Transferase</keyword>
<dbReference type="SUPFAM" id="SSF52518">
    <property type="entry name" value="Thiamin diphosphate-binding fold (THDP-binding)"/>
    <property type="match status" value="2"/>
</dbReference>
<dbReference type="PANTHER" id="PTHR43322">
    <property type="entry name" value="1-D-DEOXYXYLULOSE 5-PHOSPHATE SYNTHASE-RELATED"/>
    <property type="match status" value="1"/>
</dbReference>
<dbReference type="GO" id="GO:0030976">
    <property type="term" value="F:thiamine pyrophosphate binding"/>
    <property type="evidence" value="ECO:0007669"/>
    <property type="project" value="UniProtKB-UniRule"/>
</dbReference>
<keyword evidence="14" id="KW-1185">Reference proteome</keyword>
<evidence type="ECO:0000256" key="10">
    <source>
        <dbReference type="ARBA" id="ARBA00055605"/>
    </source>
</evidence>
<comment type="cofactor">
    <cofactor evidence="11">
        <name>thiamine diphosphate</name>
        <dbReference type="ChEBI" id="CHEBI:58937"/>
    </cofactor>
    <text evidence="11">Binds 1 thiamine pyrophosphate per subunit.</text>
</comment>
<comment type="catalytic activity">
    <reaction evidence="11">
        <text>D-glyceraldehyde 3-phosphate + pyruvate + H(+) = 1-deoxy-D-xylulose 5-phosphate + CO2</text>
        <dbReference type="Rhea" id="RHEA:12605"/>
        <dbReference type="ChEBI" id="CHEBI:15361"/>
        <dbReference type="ChEBI" id="CHEBI:15378"/>
        <dbReference type="ChEBI" id="CHEBI:16526"/>
        <dbReference type="ChEBI" id="CHEBI:57792"/>
        <dbReference type="ChEBI" id="CHEBI:59776"/>
        <dbReference type="EC" id="2.2.1.7"/>
    </reaction>
</comment>
<dbReference type="CDD" id="cd02007">
    <property type="entry name" value="TPP_DXS"/>
    <property type="match status" value="1"/>
</dbReference>
<evidence type="ECO:0000313" key="14">
    <source>
        <dbReference type="Proteomes" id="UP000627715"/>
    </source>
</evidence>
<evidence type="ECO:0000259" key="12">
    <source>
        <dbReference type="SMART" id="SM00861"/>
    </source>
</evidence>
<feature type="binding site" evidence="11">
    <location>
        <begin position="99"/>
        <end position="101"/>
    </location>
    <ligand>
        <name>thiamine diphosphate</name>
        <dbReference type="ChEBI" id="CHEBI:58937"/>
    </ligand>
</feature>
<proteinExistence type="inferred from homology"/>
<dbReference type="InterPro" id="IPR020826">
    <property type="entry name" value="Transketolase_BS"/>
</dbReference>
<dbReference type="EC" id="2.2.1.7" evidence="11"/>
<feature type="binding site" evidence="11">
    <location>
        <position position="58"/>
    </location>
    <ligand>
        <name>thiamine diphosphate</name>
        <dbReference type="ChEBI" id="CHEBI:58937"/>
    </ligand>
</feature>
<dbReference type="InterPro" id="IPR033248">
    <property type="entry name" value="Transketolase_C"/>
</dbReference>
<protein>
    <recommendedName>
        <fullName evidence="11">1-deoxy-D-xylulose-5-phosphate synthase</fullName>
        <ecNumber evidence="11">2.2.1.7</ecNumber>
    </recommendedName>
    <alternativeName>
        <fullName evidence="11">1-deoxyxylulose-5-phosphate synthase</fullName>
        <shortName evidence="11">DXP synthase</shortName>
        <shortName evidence="11">DXPS</shortName>
    </alternativeName>
</protein>
<dbReference type="GO" id="GO:0000287">
    <property type="term" value="F:magnesium ion binding"/>
    <property type="evidence" value="ECO:0007669"/>
    <property type="project" value="UniProtKB-UniRule"/>
</dbReference>
<feature type="binding site" evidence="11">
    <location>
        <position position="348"/>
    </location>
    <ligand>
        <name>thiamine diphosphate</name>
        <dbReference type="ChEBI" id="CHEBI:58937"/>
    </ligand>
</feature>
<dbReference type="NCBIfam" id="NF003933">
    <property type="entry name" value="PRK05444.2-2"/>
    <property type="match status" value="1"/>
</dbReference>
<dbReference type="InterPro" id="IPR005475">
    <property type="entry name" value="Transketolase-like_Pyr-bd"/>
</dbReference>
<evidence type="ECO:0000256" key="3">
    <source>
        <dbReference type="ARBA" id="ARBA00011738"/>
    </source>
</evidence>
<feature type="binding site" evidence="11">
    <location>
        <position position="266"/>
    </location>
    <ligand>
        <name>thiamine diphosphate</name>
        <dbReference type="ChEBI" id="CHEBI:58937"/>
    </ligand>
</feature>
<dbReference type="InterPro" id="IPR005477">
    <property type="entry name" value="Dxylulose-5-P_synthase"/>
</dbReference>
<dbReference type="AlphaFoldDB" id="A0A917LRJ1"/>
<feature type="domain" description="Transketolase-like pyrimidine-binding" evidence="12">
    <location>
        <begin position="297"/>
        <end position="461"/>
    </location>
</feature>
<evidence type="ECO:0000256" key="11">
    <source>
        <dbReference type="HAMAP-Rule" id="MF_00315"/>
    </source>
</evidence>
<keyword evidence="6 11" id="KW-0460">Magnesium</keyword>
<dbReference type="FunFam" id="3.40.50.970:FF:000005">
    <property type="entry name" value="1-deoxy-D-xylulose-5-phosphate synthase"/>
    <property type="match status" value="1"/>
</dbReference>
<dbReference type="EMBL" id="BMIY01000003">
    <property type="protein sequence ID" value="GGG52461.1"/>
    <property type="molecule type" value="Genomic_DNA"/>
</dbReference>
<dbReference type="Gene3D" id="3.40.50.920">
    <property type="match status" value="1"/>
</dbReference>
<dbReference type="GO" id="GO:0016114">
    <property type="term" value="P:terpenoid biosynthetic process"/>
    <property type="evidence" value="ECO:0007669"/>
    <property type="project" value="UniProtKB-UniRule"/>
</dbReference>
<dbReference type="InterPro" id="IPR029061">
    <property type="entry name" value="THDP-binding"/>
</dbReference>
<evidence type="ECO:0000256" key="1">
    <source>
        <dbReference type="ARBA" id="ARBA00004980"/>
    </source>
</evidence>
<comment type="subunit">
    <text evidence="3 11">Homodimer.</text>
</comment>
<feature type="binding site" evidence="11">
    <location>
        <position position="130"/>
    </location>
    <ligand>
        <name>Mg(2+)</name>
        <dbReference type="ChEBI" id="CHEBI:18420"/>
    </ligand>
</feature>
<dbReference type="Pfam" id="PF13292">
    <property type="entry name" value="DXP_synthase_N"/>
    <property type="match status" value="1"/>
</dbReference>
<reference evidence="13" key="2">
    <citation type="submission" date="2020-09" db="EMBL/GenBank/DDBJ databases">
        <authorList>
            <person name="Sun Q."/>
            <person name="Zhou Y."/>
        </authorList>
    </citation>
    <scope>NUCLEOTIDE SEQUENCE</scope>
    <source>
        <strain evidence="13">CGMCC 1.15425</strain>
    </source>
</reference>
<keyword evidence="7 11" id="KW-0784">Thiamine biosynthesis</keyword>
<comment type="caution">
    <text evidence="13">The sequence shown here is derived from an EMBL/GenBank/DDBJ whole genome shotgun (WGS) entry which is preliminary data.</text>
</comment>
<evidence type="ECO:0000256" key="6">
    <source>
        <dbReference type="ARBA" id="ARBA00022842"/>
    </source>
</evidence>
<evidence type="ECO:0000256" key="4">
    <source>
        <dbReference type="ARBA" id="ARBA00022679"/>
    </source>
</evidence>
<dbReference type="Proteomes" id="UP000627715">
    <property type="component" value="Unassembled WGS sequence"/>
</dbReference>
<comment type="pathway">
    <text evidence="1 11">Metabolic intermediate biosynthesis; 1-deoxy-D-xylulose 5-phosphate biosynthesis; 1-deoxy-D-xylulose 5-phosphate from D-glyceraldehyde 3-phosphate and pyruvate: step 1/1.</text>
</comment>
<sequence length="607" mass="66349">MDPDLFSDLARELRNFLLYSVGQTGGHFGAGLGVVELTIALHYIFDTPDDRLIWDVGHQSYPHKILTGRREQMLTMRQAGGLAAFPSRDESQYDAFGVGHSSTSISAALGMKVAARHTDQDRQVIAVIGDGAMTAGMAFEALNHAGELDDNVLVILNDNNMSISNNVGGLSSYFARMWASRPYNFIRSGSKRVLSRIPPALKAAHRAEEYMKGMVSPGTLFEEIGFNYIGLVDGHDTDRLIEVLGNIKKLRGPQLLHIVTQKGKGYKASENDPFGMHALSKIEAEPRKPKDIQPSTPTYSKVFGQWLCDLAESDKDMVAITPAMSAGSGMDDFAAKYPERFFDVAIAEQHAVTFAAGMACDGVKPVVAIYSTFLQRAYDQLIHDVALQNLDVLFAIDRAGLVGEDGPTHAGSFDLSYLRCIPNMIVMAPSNEDECRQMLYTGYHHRGPAAVRYPRGKGPGAVINEQMTQLPIGKARLKRQGKAVALLAFGSMVEPAQKAAESLNATVIDMRFIKPLDEEMIEEMANQHQILVTVEENTVMGGAGSAVNEFLQRRDVLIPVLNIGLPDQYLPHGKPPQMLSDVGLDSEGIVTAVKDKLSRCNIQLKVS</sequence>
<dbReference type="GO" id="GO:0019288">
    <property type="term" value="P:isopentenyl diphosphate biosynthetic process, methylerythritol 4-phosphate pathway"/>
    <property type="evidence" value="ECO:0007669"/>
    <property type="project" value="TreeGrafter"/>
</dbReference>
<dbReference type="SMART" id="SM00861">
    <property type="entry name" value="Transket_pyr"/>
    <property type="match status" value="1"/>
</dbReference>
<dbReference type="InterPro" id="IPR009014">
    <property type="entry name" value="Transketo_C/PFOR_II"/>
</dbReference>
<keyword evidence="9 11" id="KW-0414">Isoprene biosynthesis</keyword>
<feature type="binding site" evidence="11">
    <location>
        <position position="159"/>
    </location>
    <ligand>
        <name>thiamine diphosphate</name>
        <dbReference type="ChEBI" id="CHEBI:58937"/>
    </ligand>
</feature>
<evidence type="ECO:0000256" key="7">
    <source>
        <dbReference type="ARBA" id="ARBA00022977"/>
    </source>
</evidence>
<dbReference type="GO" id="GO:0005829">
    <property type="term" value="C:cytosol"/>
    <property type="evidence" value="ECO:0007669"/>
    <property type="project" value="TreeGrafter"/>
</dbReference>
<comment type="function">
    <text evidence="10 11">Catalyzes the acyloin condensation reaction between C atoms 2 and 3 of pyruvate and glyceraldehyde 3-phosphate to yield 1-deoxy-D-xylulose-5-phosphate (DXP).</text>
</comment>
<evidence type="ECO:0000256" key="2">
    <source>
        <dbReference type="ARBA" id="ARBA00011081"/>
    </source>
</evidence>
<dbReference type="NCBIfam" id="TIGR00204">
    <property type="entry name" value="dxs"/>
    <property type="match status" value="1"/>
</dbReference>
<evidence type="ECO:0000256" key="8">
    <source>
        <dbReference type="ARBA" id="ARBA00023052"/>
    </source>
</evidence>
<feature type="binding site" evidence="11">
    <location>
        <begin position="131"/>
        <end position="132"/>
    </location>
    <ligand>
        <name>thiamine diphosphate</name>
        <dbReference type="ChEBI" id="CHEBI:58937"/>
    </ligand>
</feature>
<feature type="binding site" evidence="11">
    <location>
        <position position="159"/>
    </location>
    <ligand>
        <name>Mg(2+)</name>
        <dbReference type="ChEBI" id="CHEBI:18420"/>
    </ligand>
</feature>
<dbReference type="GO" id="GO:0008661">
    <property type="term" value="F:1-deoxy-D-xylulose-5-phosphate synthase activity"/>
    <property type="evidence" value="ECO:0007669"/>
    <property type="project" value="UniProtKB-UniRule"/>
</dbReference>
<keyword evidence="8 11" id="KW-0786">Thiamine pyrophosphate</keyword>